<dbReference type="SUPFAM" id="SSF56300">
    <property type="entry name" value="Metallo-dependent phosphatases"/>
    <property type="match status" value="1"/>
</dbReference>
<dbReference type="PANTHER" id="PTHR37844">
    <property type="entry name" value="SER/THR PROTEIN PHOSPHATASE SUPERFAMILY (AFU_ORTHOLOGUE AFUA_1G14840)"/>
    <property type="match status" value="1"/>
</dbReference>
<comment type="caution">
    <text evidence="2">The sequence shown here is derived from an EMBL/GenBank/DDBJ whole genome shotgun (WGS) entry which is preliminary data.</text>
</comment>
<dbReference type="InterPro" id="IPR004843">
    <property type="entry name" value="Calcineurin-like_PHP"/>
</dbReference>
<evidence type="ECO:0000313" key="3">
    <source>
        <dbReference type="Proteomes" id="UP000290849"/>
    </source>
</evidence>
<dbReference type="Proteomes" id="UP000290849">
    <property type="component" value="Unassembled WGS sequence"/>
</dbReference>
<dbReference type="Pfam" id="PF00149">
    <property type="entry name" value="Metallophos"/>
    <property type="match status" value="1"/>
</dbReference>
<feature type="domain" description="Calcineurin-like phosphoesterase" evidence="1">
    <location>
        <begin position="2"/>
        <end position="222"/>
    </location>
</feature>
<dbReference type="RefSeq" id="WP_129151168.1">
    <property type="nucleotide sequence ID" value="NZ_JBHSDO010000011.1"/>
</dbReference>
<dbReference type="Gene3D" id="3.60.21.10">
    <property type="match status" value="1"/>
</dbReference>
<accession>A0A4Q1HIB6</accession>
<dbReference type="InterPro" id="IPR029052">
    <property type="entry name" value="Metallo-depent_PP-like"/>
</dbReference>
<sequence length="259" mass="29551">MRLGLYSDLHLELMPHGSWQPPALDVDVMILAGDIASHTHGLAWGRDTFRQRANPPEVVYVAGNHEYYDAHLGLLSELKTPGWKEEGIHFLERETLILPGVRILGCTLWSAFDLYGKDGMNRAMADARQHLSDYWMIKARNGQRLSPVDTWELHEKSVRWLDYELTTPFEGTTVVVTHFAPHRRCIAPRYEGDSLTPYFVTDMTGIMTKHQIDVWCFGHTHYNVDFIAEGGCRVVSNQRGYRGEVQAGNGFRPDLIIEL</sequence>
<name>A0A4Q1HIB6_9BURK</name>
<evidence type="ECO:0000259" key="1">
    <source>
        <dbReference type="Pfam" id="PF00149"/>
    </source>
</evidence>
<keyword evidence="3" id="KW-1185">Reference proteome</keyword>
<organism evidence="2 3">
    <name type="scientific">Achromobacter aloeverae</name>
    <dbReference type="NCBI Taxonomy" id="1750518"/>
    <lineage>
        <taxon>Bacteria</taxon>
        <taxon>Pseudomonadati</taxon>
        <taxon>Pseudomonadota</taxon>
        <taxon>Betaproteobacteria</taxon>
        <taxon>Burkholderiales</taxon>
        <taxon>Alcaligenaceae</taxon>
        <taxon>Achromobacter</taxon>
    </lineage>
</organism>
<gene>
    <name evidence="2" type="ORF">C7R54_14485</name>
</gene>
<protein>
    <recommendedName>
        <fullName evidence="1">Calcineurin-like phosphoesterase domain-containing protein</fullName>
    </recommendedName>
</protein>
<dbReference type="GO" id="GO:0016787">
    <property type="term" value="F:hydrolase activity"/>
    <property type="evidence" value="ECO:0007669"/>
    <property type="project" value="InterPro"/>
</dbReference>
<dbReference type="EMBL" id="PYAL01000004">
    <property type="protein sequence ID" value="RXN87801.1"/>
    <property type="molecule type" value="Genomic_DNA"/>
</dbReference>
<dbReference type="PANTHER" id="PTHR37844:SF2">
    <property type="entry name" value="SER_THR PROTEIN PHOSPHATASE SUPERFAMILY (AFU_ORTHOLOGUE AFUA_1G14840)"/>
    <property type="match status" value="1"/>
</dbReference>
<dbReference type="AlphaFoldDB" id="A0A4Q1HIB6"/>
<evidence type="ECO:0000313" key="2">
    <source>
        <dbReference type="EMBL" id="RXN87801.1"/>
    </source>
</evidence>
<dbReference type="OrthoDB" id="356681at2"/>
<reference evidence="2 3" key="1">
    <citation type="journal article" date="2017" name="Int. J. Syst. Evol. Microbiol.">
        <title>Achromobacter aloeverae sp. nov., isolated from the root of Aloe vera (L.) Burm.f.</title>
        <authorList>
            <person name="Kuncharoen N."/>
            <person name="Muramatsu Y."/>
            <person name="Shibata C."/>
            <person name="Kamakura Y."/>
            <person name="Nakagawa Y."/>
            <person name="Tanasupawat S."/>
        </authorList>
    </citation>
    <scope>NUCLEOTIDE SEQUENCE [LARGE SCALE GENOMIC DNA]</scope>
    <source>
        <strain evidence="2 3">AVA-1</strain>
    </source>
</reference>
<proteinExistence type="predicted"/>